<proteinExistence type="predicted"/>
<feature type="region of interest" description="Disordered" evidence="1">
    <location>
        <begin position="330"/>
        <end position="395"/>
    </location>
</feature>
<dbReference type="GeneID" id="24126696"/>
<dbReference type="Proteomes" id="UP000030745">
    <property type="component" value="Unassembled WGS sequence"/>
</dbReference>
<dbReference type="AlphaFoldDB" id="A0A067CWC9"/>
<dbReference type="KEGG" id="spar:SPRG_04236"/>
<feature type="compositionally biased region" description="Basic and acidic residues" evidence="1">
    <location>
        <begin position="343"/>
        <end position="352"/>
    </location>
</feature>
<name>A0A067CWC9_SAPPC</name>
<dbReference type="RefSeq" id="XP_012198226.1">
    <property type="nucleotide sequence ID" value="XM_012342836.1"/>
</dbReference>
<evidence type="ECO:0000313" key="3">
    <source>
        <dbReference type="Proteomes" id="UP000030745"/>
    </source>
</evidence>
<reference evidence="2 3" key="1">
    <citation type="journal article" date="2013" name="PLoS Genet.">
        <title>Distinctive expansion of potential virulence genes in the genome of the oomycete fish pathogen Saprolegnia parasitica.</title>
        <authorList>
            <person name="Jiang R.H."/>
            <person name="de Bruijn I."/>
            <person name="Haas B.J."/>
            <person name="Belmonte R."/>
            <person name="Lobach L."/>
            <person name="Christie J."/>
            <person name="van den Ackerveken G."/>
            <person name="Bottin A."/>
            <person name="Bulone V."/>
            <person name="Diaz-Moreno S.M."/>
            <person name="Dumas B."/>
            <person name="Fan L."/>
            <person name="Gaulin E."/>
            <person name="Govers F."/>
            <person name="Grenville-Briggs L.J."/>
            <person name="Horner N.R."/>
            <person name="Levin J.Z."/>
            <person name="Mammella M."/>
            <person name="Meijer H.J."/>
            <person name="Morris P."/>
            <person name="Nusbaum C."/>
            <person name="Oome S."/>
            <person name="Phillips A.J."/>
            <person name="van Rooyen D."/>
            <person name="Rzeszutek E."/>
            <person name="Saraiva M."/>
            <person name="Secombes C.J."/>
            <person name="Seidl M.F."/>
            <person name="Snel B."/>
            <person name="Stassen J.H."/>
            <person name="Sykes S."/>
            <person name="Tripathy S."/>
            <person name="van den Berg H."/>
            <person name="Vega-Arreguin J.C."/>
            <person name="Wawra S."/>
            <person name="Young S.K."/>
            <person name="Zeng Q."/>
            <person name="Dieguez-Uribeondo J."/>
            <person name="Russ C."/>
            <person name="Tyler B.M."/>
            <person name="van West P."/>
        </authorList>
    </citation>
    <scope>NUCLEOTIDE SEQUENCE [LARGE SCALE GENOMIC DNA]</scope>
    <source>
        <strain evidence="2 3">CBS 223.65</strain>
    </source>
</reference>
<evidence type="ECO:0000256" key="1">
    <source>
        <dbReference type="SAM" id="MobiDB-lite"/>
    </source>
</evidence>
<keyword evidence="3" id="KW-1185">Reference proteome</keyword>
<organism evidence="2 3">
    <name type="scientific">Saprolegnia parasitica (strain CBS 223.65)</name>
    <dbReference type="NCBI Taxonomy" id="695850"/>
    <lineage>
        <taxon>Eukaryota</taxon>
        <taxon>Sar</taxon>
        <taxon>Stramenopiles</taxon>
        <taxon>Oomycota</taxon>
        <taxon>Saprolegniomycetes</taxon>
        <taxon>Saprolegniales</taxon>
        <taxon>Saprolegniaceae</taxon>
        <taxon>Saprolegnia</taxon>
    </lineage>
</organism>
<protein>
    <submittedName>
        <fullName evidence="2">Uncharacterized protein</fullName>
    </submittedName>
</protein>
<evidence type="ECO:0000313" key="2">
    <source>
        <dbReference type="EMBL" id="KDO31097.1"/>
    </source>
</evidence>
<sequence>MQAIFEPFTGPVLSYWCGVAAWKRSFLDAAAARGLREYYTIRDFADPTIDEFITVARRAEILAAAEIAVAPVPQDLPWAEFGEVLLARTRAVLAHAAGVMETEAAAHQARTVAAAVAFLLSALSPHLHGKLGMCRSPYELWASVHAKGFELMDDCRFFGLLENVRFADNDERPDGLARVEEHIQRFVDVIFVPSHGLDARLVAAADRLKMALLCNACPPATVGTFEAWRADEPVWNYASMRRRLVEYWAPNRPLAGDALAPTVVADAPAAPLEPAPETVTVEAQPMPLAAVMDARPADAPAANMAPDSATAIDTLVDGKGASHRSHMVASVDLATDGATSSTEKGRPAKRSTDASVTDVPGNQQHDYKRRRQTPVASPGAVARLQQDSVATRVSPRQHLGALRALRTASVASSPGRSSTAAAPSVVPFTEDEVEFLRAAQRCATDSAPTIFERGRAQGLFLNRSVSSIQPFTEPVLADWGGVAAWKRGFFDATATRGLRELYFVQQADPNPTRTLQSSWM</sequence>
<dbReference type="EMBL" id="KK583199">
    <property type="protein sequence ID" value="KDO31097.1"/>
    <property type="molecule type" value="Genomic_DNA"/>
</dbReference>
<dbReference type="OMA" id="REYYTIR"/>
<accession>A0A067CWC9</accession>
<dbReference type="OrthoDB" id="10492011at2759"/>
<dbReference type="VEuPathDB" id="FungiDB:SPRG_04236"/>
<gene>
    <name evidence="2" type="ORF">SPRG_04236</name>
</gene>